<accession>A0A1M6KB26</accession>
<dbReference type="PIRSF" id="PIRSF006066">
    <property type="entry name" value="HI0050"/>
    <property type="match status" value="1"/>
</dbReference>
<evidence type="ECO:0000313" key="10">
    <source>
        <dbReference type="Proteomes" id="UP000184301"/>
    </source>
</evidence>
<keyword evidence="6 7" id="KW-0472">Membrane</keyword>
<reference evidence="9 10" key="1">
    <citation type="submission" date="2016-11" db="EMBL/GenBank/DDBJ databases">
        <authorList>
            <person name="Jaros S."/>
            <person name="Januszkiewicz K."/>
            <person name="Wedrychowicz H."/>
        </authorList>
    </citation>
    <scope>NUCLEOTIDE SEQUENCE [LARGE SCALE GENOMIC DNA]</scope>
    <source>
        <strain evidence="9 10">DSM 15480</strain>
    </source>
</reference>
<protein>
    <submittedName>
        <fullName evidence="9">TRAP transporter, DctM subunit</fullName>
    </submittedName>
</protein>
<evidence type="ECO:0000256" key="6">
    <source>
        <dbReference type="ARBA" id="ARBA00023136"/>
    </source>
</evidence>
<feature type="transmembrane region" description="Helical" evidence="7">
    <location>
        <begin position="250"/>
        <end position="269"/>
    </location>
</feature>
<dbReference type="Pfam" id="PF06808">
    <property type="entry name" value="DctM"/>
    <property type="match status" value="1"/>
</dbReference>
<evidence type="ECO:0000313" key="9">
    <source>
        <dbReference type="EMBL" id="SHJ56161.1"/>
    </source>
</evidence>
<dbReference type="NCBIfam" id="TIGR00786">
    <property type="entry name" value="dctM"/>
    <property type="match status" value="1"/>
</dbReference>
<name>A0A1M6KB26_9FIRM</name>
<feature type="transmembrane region" description="Helical" evidence="7">
    <location>
        <begin position="223"/>
        <end position="244"/>
    </location>
</feature>
<evidence type="ECO:0000256" key="2">
    <source>
        <dbReference type="ARBA" id="ARBA00022475"/>
    </source>
</evidence>
<dbReference type="EMBL" id="FQZY01000011">
    <property type="protein sequence ID" value="SHJ56161.1"/>
    <property type="molecule type" value="Genomic_DNA"/>
</dbReference>
<organism evidence="9 10">
    <name type="scientific">Hespellia stercorisuis DSM 15480</name>
    <dbReference type="NCBI Taxonomy" id="1121950"/>
    <lineage>
        <taxon>Bacteria</taxon>
        <taxon>Bacillati</taxon>
        <taxon>Bacillota</taxon>
        <taxon>Clostridia</taxon>
        <taxon>Lachnospirales</taxon>
        <taxon>Lachnospiraceae</taxon>
        <taxon>Hespellia</taxon>
    </lineage>
</organism>
<dbReference type="STRING" id="1121950.SAMN02745243_00874"/>
<sequence length="435" mass="46821">MNIDWQILFILMLIILFALLFAGEWIAFTLMLVGTIGILIIGKSYVLNSIGQMAWNTVCSFDMTAIPLFILMGELMVHGGLSKGFYRSAAMWLRRLPGGLLQTNIVSCAIFAAISGSSPATAAAIGSVSYPELEEKGYDRQMIVGSLAGGGALGVLIPPSINMLIYASIAECSVTKLFVAGIVPGGLCALCFMCYIGIRSVLHPELAPRETERYTFKEKIKESGGLFSFIFLIFIVLGSIYTGWATTTEAAALGAFVAFLMTVVTRNLTLDALKESLLASVRLSSMILAIIFGAKVLSYFIALSGISKGVTNWIVSLNPSIVLLFACIIVMYLVLGCILEGTSMIYLTIPVLLPILVALNIDLIWFGVILTLLTEIGMITPPVGINLYVIHSIADKNCSFSDVIKGALPYCAMYLFVTIAIIAIPALALWLPGTM</sequence>
<dbReference type="RefSeq" id="WP_073105786.1">
    <property type="nucleotide sequence ID" value="NZ_FQZY01000011.1"/>
</dbReference>
<feature type="transmembrane region" description="Helical" evidence="7">
    <location>
        <begin position="351"/>
        <end position="373"/>
    </location>
</feature>
<feature type="transmembrane region" description="Helical" evidence="7">
    <location>
        <begin position="321"/>
        <end position="339"/>
    </location>
</feature>
<dbReference type="PANTHER" id="PTHR33362">
    <property type="entry name" value="SIALIC ACID TRAP TRANSPORTER PERMEASE PROTEIN SIAT-RELATED"/>
    <property type="match status" value="1"/>
</dbReference>
<feature type="transmembrane region" description="Helical" evidence="7">
    <location>
        <begin position="407"/>
        <end position="431"/>
    </location>
</feature>
<dbReference type="PANTHER" id="PTHR33362:SF5">
    <property type="entry name" value="C4-DICARBOXYLATE TRAP TRANSPORTER LARGE PERMEASE PROTEIN DCTM"/>
    <property type="match status" value="1"/>
</dbReference>
<feature type="transmembrane region" description="Helical" evidence="7">
    <location>
        <begin position="281"/>
        <end position="301"/>
    </location>
</feature>
<evidence type="ECO:0000256" key="1">
    <source>
        <dbReference type="ARBA" id="ARBA00004429"/>
    </source>
</evidence>
<feature type="transmembrane region" description="Helical" evidence="7">
    <location>
        <begin position="5"/>
        <end position="22"/>
    </location>
</feature>
<feature type="domain" description="TRAP C4-dicarboxylate transport system permease DctM subunit" evidence="8">
    <location>
        <begin position="13"/>
        <end position="427"/>
    </location>
</feature>
<dbReference type="Proteomes" id="UP000184301">
    <property type="component" value="Unassembled WGS sequence"/>
</dbReference>
<feature type="transmembrane region" description="Helical" evidence="7">
    <location>
        <begin position="28"/>
        <end position="46"/>
    </location>
</feature>
<gene>
    <name evidence="9" type="ORF">SAMN02745243_00874</name>
</gene>
<comment type="subcellular location">
    <subcellularLocation>
        <location evidence="1">Cell inner membrane</location>
        <topology evidence="1">Multi-pass membrane protein</topology>
    </subcellularLocation>
</comment>
<keyword evidence="3" id="KW-0997">Cell inner membrane</keyword>
<dbReference type="GO" id="GO:0005886">
    <property type="term" value="C:plasma membrane"/>
    <property type="evidence" value="ECO:0007669"/>
    <property type="project" value="UniProtKB-SubCell"/>
</dbReference>
<feature type="transmembrane region" description="Helical" evidence="7">
    <location>
        <begin position="101"/>
        <end position="130"/>
    </location>
</feature>
<evidence type="ECO:0000256" key="7">
    <source>
        <dbReference type="SAM" id="Phobius"/>
    </source>
</evidence>
<dbReference type="InterPro" id="IPR010656">
    <property type="entry name" value="DctM"/>
</dbReference>
<evidence type="ECO:0000259" key="8">
    <source>
        <dbReference type="Pfam" id="PF06808"/>
    </source>
</evidence>
<feature type="transmembrane region" description="Helical" evidence="7">
    <location>
        <begin position="177"/>
        <end position="202"/>
    </location>
</feature>
<keyword evidence="2" id="KW-1003">Cell membrane</keyword>
<dbReference type="InterPro" id="IPR004681">
    <property type="entry name" value="TRAP_DctM"/>
</dbReference>
<keyword evidence="4 7" id="KW-0812">Transmembrane</keyword>
<evidence type="ECO:0000256" key="4">
    <source>
        <dbReference type="ARBA" id="ARBA00022692"/>
    </source>
</evidence>
<dbReference type="GO" id="GO:0022857">
    <property type="term" value="F:transmembrane transporter activity"/>
    <property type="evidence" value="ECO:0007669"/>
    <property type="project" value="TreeGrafter"/>
</dbReference>
<feature type="transmembrane region" description="Helical" evidence="7">
    <location>
        <begin position="142"/>
        <end position="165"/>
    </location>
</feature>
<keyword evidence="10" id="KW-1185">Reference proteome</keyword>
<evidence type="ECO:0000256" key="5">
    <source>
        <dbReference type="ARBA" id="ARBA00022989"/>
    </source>
</evidence>
<keyword evidence="5 7" id="KW-1133">Transmembrane helix</keyword>
<dbReference type="OrthoDB" id="9785600at2"/>
<dbReference type="AlphaFoldDB" id="A0A1M6KB26"/>
<feature type="transmembrane region" description="Helical" evidence="7">
    <location>
        <begin position="58"/>
        <end position="81"/>
    </location>
</feature>
<proteinExistence type="predicted"/>
<evidence type="ECO:0000256" key="3">
    <source>
        <dbReference type="ARBA" id="ARBA00022519"/>
    </source>
</evidence>